<gene>
    <name evidence="4" type="ORF">GWK08_04050</name>
</gene>
<dbReference type="PROSITE" id="PS50977">
    <property type="entry name" value="HTH_TETR_2"/>
    <property type="match status" value="1"/>
</dbReference>
<protein>
    <submittedName>
        <fullName evidence="4">TetR family transcriptional regulator</fullName>
    </submittedName>
</protein>
<proteinExistence type="predicted"/>
<dbReference type="Gene3D" id="1.10.357.10">
    <property type="entry name" value="Tetracycline Repressor, domain 2"/>
    <property type="match status" value="1"/>
</dbReference>
<dbReference type="GO" id="GO:0003677">
    <property type="term" value="F:DNA binding"/>
    <property type="evidence" value="ECO:0007669"/>
    <property type="project" value="UniProtKB-UniRule"/>
</dbReference>
<evidence type="ECO:0000256" key="2">
    <source>
        <dbReference type="PROSITE-ProRule" id="PRU00335"/>
    </source>
</evidence>
<dbReference type="AlphaFoldDB" id="A0A6P0UJM6"/>
<accession>A0A6P0UJM6</accession>
<dbReference type="InterPro" id="IPR001647">
    <property type="entry name" value="HTH_TetR"/>
</dbReference>
<reference evidence="4 5" key="1">
    <citation type="submission" date="2020-01" db="EMBL/GenBank/DDBJ databases">
        <title>Leptobacterium flavescens.</title>
        <authorList>
            <person name="Wang G."/>
        </authorList>
    </citation>
    <scope>NUCLEOTIDE SEQUENCE [LARGE SCALE GENOMIC DNA]</scope>
    <source>
        <strain evidence="4 5">KCTC 22160</strain>
    </source>
</reference>
<keyword evidence="1 2" id="KW-0238">DNA-binding</keyword>
<evidence type="ECO:0000313" key="5">
    <source>
        <dbReference type="Proteomes" id="UP000468581"/>
    </source>
</evidence>
<sequence length="193" mass="22117">MSETKSKNTKLKIIEAGIQILTKNPNASMEEIATSIGLNRRTLHRYFNGKSGLLDEIAQYACTICYQSTRNCIASHKQPEKQLKAMFYSDVNSGLKFQFLYSFYTSSDSMTETSKDYTEMMKLFRNVLKTLFSQGFFSSETTLKWVENFYFSTIQAAITSITIDDDIERITIMDMAWSSFINGIVQDEIVNIN</sequence>
<dbReference type="Pfam" id="PF00440">
    <property type="entry name" value="TetR_N"/>
    <property type="match status" value="1"/>
</dbReference>
<dbReference type="SUPFAM" id="SSF46689">
    <property type="entry name" value="Homeodomain-like"/>
    <property type="match status" value="1"/>
</dbReference>
<organism evidence="4 5">
    <name type="scientific">Leptobacterium flavescens</name>
    <dbReference type="NCBI Taxonomy" id="472055"/>
    <lineage>
        <taxon>Bacteria</taxon>
        <taxon>Pseudomonadati</taxon>
        <taxon>Bacteroidota</taxon>
        <taxon>Flavobacteriia</taxon>
        <taxon>Flavobacteriales</taxon>
        <taxon>Flavobacteriaceae</taxon>
        <taxon>Leptobacterium</taxon>
    </lineage>
</organism>
<dbReference type="RefSeq" id="WP_163605614.1">
    <property type="nucleotide sequence ID" value="NZ_JAABOO010000001.1"/>
</dbReference>
<feature type="DNA-binding region" description="H-T-H motif" evidence="2">
    <location>
        <begin position="28"/>
        <end position="47"/>
    </location>
</feature>
<evidence type="ECO:0000259" key="3">
    <source>
        <dbReference type="PROSITE" id="PS50977"/>
    </source>
</evidence>
<comment type="caution">
    <text evidence="4">The sequence shown here is derived from an EMBL/GenBank/DDBJ whole genome shotgun (WGS) entry which is preliminary data.</text>
</comment>
<evidence type="ECO:0000313" key="4">
    <source>
        <dbReference type="EMBL" id="NER12600.1"/>
    </source>
</evidence>
<feature type="domain" description="HTH tetR-type" evidence="3">
    <location>
        <begin position="7"/>
        <end position="65"/>
    </location>
</feature>
<evidence type="ECO:0000256" key="1">
    <source>
        <dbReference type="ARBA" id="ARBA00023125"/>
    </source>
</evidence>
<dbReference type="InterPro" id="IPR009057">
    <property type="entry name" value="Homeodomain-like_sf"/>
</dbReference>
<dbReference type="EMBL" id="JAABOO010000001">
    <property type="protein sequence ID" value="NER12600.1"/>
    <property type="molecule type" value="Genomic_DNA"/>
</dbReference>
<keyword evidence="5" id="KW-1185">Reference proteome</keyword>
<dbReference type="Proteomes" id="UP000468581">
    <property type="component" value="Unassembled WGS sequence"/>
</dbReference>
<name>A0A6P0UJM6_9FLAO</name>